<feature type="compositionally biased region" description="Polar residues" evidence="1">
    <location>
        <begin position="38"/>
        <end position="48"/>
    </location>
</feature>
<dbReference type="Proteomes" id="UP000256645">
    <property type="component" value="Unassembled WGS sequence"/>
</dbReference>
<comment type="caution">
    <text evidence="2">The sequence shown here is derived from an EMBL/GenBank/DDBJ whole genome shotgun (WGS) entry which is preliminary data.</text>
</comment>
<proteinExistence type="predicted"/>
<accession>A0A3D8RM78</accession>
<feature type="compositionally biased region" description="Polar residues" evidence="1">
    <location>
        <begin position="60"/>
        <end position="70"/>
    </location>
</feature>
<dbReference type="GO" id="GO:0005743">
    <property type="term" value="C:mitochondrial inner membrane"/>
    <property type="evidence" value="ECO:0007669"/>
    <property type="project" value="TreeGrafter"/>
</dbReference>
<dbReference type="OrthoDB" id="17089at2759"/>
<keyword evidence="3" id="KW-1185">Reference proteome</keyword>
<dbReference type="PANTHER" id="PTHR28106:SF1">
    <property type="entry name" value="MITOCHONDRIAL ATPASE COMPLEX SUBUNIT ATP10"/>
    <property type="match status" value="1"/>
</dbReference>
<protein>
    <recommendedName>
        <fullName evidence="4">Mitochondrial ATPase complex subunit ATP10</fullName>
    </recommendedName>
</protein>
<dbReference type="STRING" id="1849047.A0A3D8RM78"/>
<dbReference type="PANTHER" id="PTHR28106">
    <property type="entry name" value="MITOCHONDRIAL ATPASE COMPLEX SUBUNIT ATP10"/>
    <property type="match status" value="1"/>
</dbReference>
<dbReference type="Pfam" id="PF05176">
    <property type="entry name" value="ATP-synt_10"/>
    <property type="match status" value="1"/>
</dbReference>
<feature type="region of interest" description="Disordered" evidence="1">
    <location>
        <begin position="38"/>
        <end position="94"/>
    </location>
</feature>
<evidence type="ECO:0008006" key="4">
    <source>
        <dbReference type="Google" id="ProtNLM"/>
    </source>
</evidence>
<evidence type="ECO:0000313" key="2">
    <source>
        <dbReference type="EMBL" id="RDW75046.1"/>
    </source>
</evidence>
<evidence type="ECO:0000256" key="1">
    <source>
        <dbReference type="SAM" id="MobiDB-lite"/>
    </source>
</evidence>
<dbReference type="AlphaFoldDB" id="A0A3D8RM78"/>
<organism evidence="2 3">
    <name type="scientific">Coleophoma cylindrospora</name>
    <dbReference type="NCBI Taxonomy" id="1849047"/>
    <lineage>
        <taxon>Eukaryota</taxon>
        <taxon>Fungi</taxon>
        <taxon>Dikarya</taxon>
        <taxon>Ascomycota</taxon>
        <taxon>Pezizomycotina</taxon>
        <taxon>Leotiomycetes</taxon>
        <taxon>Helotiales</taxon>
        <taxon>Dermateaceae</taxon>
        <taxon>Coleophoma</taxon>
    </lineage>
</organism>
<name>A0A3D8RM78_9HELO</name>
<feature type="region of interest" description="Disordered" evidence="1">
    <location>
        <begin position="314"/>
        <end position="341"/>
    </location>
</feature>
<reference evidence="2 3" key="1">
    <citation type="journal article" date="2018" name="IMA Fungus">
        <title>IMA Genome-F 9: Draft genome sequence of Annulohypoxylon stygium, Aspergillus mulundensis, Berkeleyomyces basicola (syn. Thielaviopsis basicola), Ceratocystis smalleyi, two Cercospora beticola strains, Coleophoma cylindrospora, Fusarium fracticaudum, Phialophora cf. hyalina, and Morchella septimelata.</title>
        <authorList>
            <person name="Wingfield B.D."/>
            <person name="Bills G.F."/>
            <person name="Dong Y."/>
            <person name="Huang W."/>
            <person name="Nel W.J."/>
            <person name="Swalarsk-Parry B.S."/>
            <person name="Vaghefi N."/>
            <person name="Wilken P.M."/>
            <person name="An Z."/>
            <person name="de Beer Z.W."/>
            <person name="De Vos L."/>
            <person name="Chen L."/>
            <person name="Duong T.A."/>
            <person name="Gao Y."/>
            <person name="Hammerbacher A."/>
            <person name="Kikkert J.R."/>
            <person name="Li Y."/>
            <person name="Li H."/>
            <person name="Li K."/>
            <person name="Li Q."/>
            <person name="Liu X."/>
            <person name="Ma X."/>
            <person name="Naidoo K."/>
            <person name="Pethybridge S.J."/>
            <person name="Sun J."/>
            <person name="Steenkamp E.T."/>
            <person name="van der Nest M.A."/>
            <person name="van Wyk S."/>
            <person name="Wingfield M.J."/>
            <person name="Xiong C."/>
            <person name="Yue Q."/>
            <person name="Zhang X."/>
        </authorList>
    </citation>
    <scope>NUCLEOTIDE SEQUENCE [LARGE SCALE GENOMIC DNA]</scope>
    <source>
        <strain evidence="2 3">BP6252</strain>
    </source>
</reference>
<gene>
    <name evidence="2" type="ORF">BP6252_06188</name>
</gene>
<sequence length="341" mass="37875">MFLARGPRSSAARAVGFDSSACLSCQWRSFTSSYRRLNQKESAPSKPSSLPPIEAPRATDATTGKFTPQPLNRPIGLPNPPKAGENSGIDKRTWKQKRDDFVNYDKHLVKRKQLTRKMATPYFREWSNMQWSKGKSFFAPPSLFRTDRALYFPNLHGQTLEKKKGLSDTTPVLQNKVSVVSVFSSAWAENQAASFVSEKQNPKLHEAVKNSGGLAQMVKINIEENTFKAWIIKLFMPSLRKRIGASNLRKYFLIRRGISDDTRDAIGLLNSKVGYTYLLDGDCKIRWAGSGPSDEGERDALVKGVTRLVADMGTNKASTGAKRTTGIRSADSARKVAKPAV</sequence>
<dbReference type="EMBL" id="PDLM01000006">
    <property type="protein sequence ID" value="RDW75046.1"/>
    <property type="molecule type" value="Genomic_DNA"/>
</dbReference>
<dbReference type="InterPro" id="IPR007849">
    <property type="entry name" value="ATP10"/>
</dbReference>
<evidence type="ECO:0000313" key="3">
    <source>
        <dbReference type="Proteomes" id="UP000256645"/>
    </source>
</evidence>
<dbReference type="GO" id="GO:0033615">
    <property type="term" value="P:mitochondrial proton-transporting ATP synthase complex assembly"/>
    <property type="evidence" value="ECO:0007669"/>
    <property type="project" value="TreeGrafter"/>
</dbReference>